<keyword evidence="1" id="KW-0863">Zinc-finger</keyword>
<proteinExistence type="predicted"/>
<dbReference type="SUPFAM" id="SSF57667">
    <property type="entry name" value="beta-beta-alpha zinc fingers"/>
    <property type="match status" value="2"/>
</dbReference>
<dbReference type="Pfam" id="PF13912">
    <property type="entry name" value="zf-C2H2_6"/>
    <property type="match status" value="4"/>
</dbReference>
<comment type="caution">
    <text evidence="4">The sequence shown here is derived from an EMBL/GenBank/DDBJ whole genome shotgun (WGS) entry which is preliminary data.</text>
</comment>
<name>A0ABR2PZ54_9ROSI</name>
<feature type="domain" description="C2H2-type" evidence="3">
    <location>
        <begin position="88"/>
        <end position="115"/>
    </location>
</feature>
<feature type="domain" description="C2H2-type" evidence="3">
    <location>
        <begin position="326"/>
        <end position="353"/>
    </location>
</feature>
<feature type="domain" description="C2H2-type" evidence="3">
    <location>
        <begin position="411"/>
        <end position="438"/>
    </location>
</feature>
<keyword evidence="1" id="KW-0479">Metal-binding</keyword>
<keyword evidence="1" id="KW-0862">Zinc</keyword>
<dbReference type="EMBL" id="JBBPBN010000048">
    <property type="protein sequence ID" value="KAK8993728.1"/>
    <property type="molecule type" value="Genomic_DNA"/>
</dbReference>
<evidence type="ECO:0000313" key="5">
    <source>
        <dbReference type="Proteomes" id="UP001396334"/>
    </source>
</evidence>
<reference evidence="4 5" key="1">
    <citation type="journal article" date="2024" name="G3 (Bethesda)">
        <title>Genome assembly of Hibiscus sabdariffa L. provides insights into metabolisms of medicinal natural products.</title>
        <authorList>
            <person name="Kim T."/>
        </authorList>
    </citation>
    <scope>NUCLEOTIDE SEQUENCE [LARGE SCALE GENOMIC DNA]</scope>
    <source>
        <strain evidence="4">TK-2024</strain>
        <tissue evidence="4">Old leaves</tissue>
    </source>
</reference>
<dbReference type="InterPro" id="IPR013087">
    <property type="entry name" value="Znf_C2H2_type"/>
</dbReference>
<sequence>MELNQEKRFVCKFCNKRYPCGKSLGGHIRTHMNNENSAETVEESADLPLNKLINPRNNNIKRFAGLRENPRKTKRFSDSGNGSSFKEMICKECGKGFRSLKALCGHMSCHSDKERVFHSYNGDKHKLVMDSQSDTETSASPCLSKRRSKRVKYRSIAVHSNNSDNLGNGSSSVSEIVQEQEEVAMCLMMLSRDSGSKKRLNSVANSSETNSVVLEDKSSSIDVRITIKNAMNCVSNNKLKESAEAEAETCYSSDNSDSGYFRYGPKKVDSDDSVDGFRKNIESKKLKMVSASGFDATYGKCSSKFKYDLRRNGKNAHYSPQKGSKYECLTCNKTFDSHRALGGHRASHTKVNDCNESIHESYENSLSSDSFTAPVDTKVTKSCANGKSFGVPKGSPSNAGKRLGAKKNKGHECPFCFRVFKSGQALGGHKRSHFVGGPDGRTLVIKQGSTDMPALIDLNLPAPVEEDAVGNAAGVLPW</sequence>
<protein>
    <recommendedName>
        <fullName evidence="3">C2H2-type domain-containing protein</fullName>
    </recommendedName>
</protein>
<dbReference type="PANTHER" id="PTHR46869">
    <property type="entry name" value="C2H2-LIKE ZINC FINGER PROTEIN"/>
    <property type="match status" value="1"/>
</dbReference>
<dbReference type="PROSITE" id="PS50157">
    <property type="entry name" value="ZINC_FINGER_C2H2_2"/>
    <property type="match status" value="4"/>
</dbReference>
<dbReference type="PROSITE" id="PS00028">
    <property type="entry name" value="ZINC_FINGER_C2H2_1"/>
    <property type="match status" value="4"/>
</dbReference>
<evidence type="ECO:0000256" key="2">
    <source>
        <dbReference type="SAM" id="MobiDB-lite"/>
    </source>
</evidence>
<gene>
    <name evidence="4" type="ORF">V6N11_007949</name>
</gene>
<organism evidence="4 5">
    <name type="scientific">Hibiscus sabdariffa</name>
    <name type="common">roselle</name>
    <dbReference type="NCBI Taxonomy" id="183260"/>
    <lineage>
        <taxon>Eukaryota</taxon>
        <taxon>Viridiplantae</taxon>
        <taxon>Streptophyta</taxon>
        <taxon>Embryophyta</taxon>
        <taxon>Tracheophyta</taxon>
        <taxon>Spermatophyta</taxon>
        <taxon>Magnoliopsida</taxon>
        <taxon>eudicotyledons</taxon>
        <taxon>Gunneridae</taxon>
        <taxon>Pentapetalae</taxon>
        <taxon>rosids</taxon>
        <taxon>malvids</taxon>
        <taxon>Malvales</taxon>
        <taxon>Malvaceae</taxon>
        <taxon>Malvoideae</taxon>
        <taxon>Hibiscus</taxon>
    </lineage>
</organism>
<evidence type="ECO:0000259" key="3">
    <source>
        <dbReference type="PROSITE" id="PS50157"/>
    </source>
</evidence>
<dbReference type="SMART" id="SM00355">
    <property type="entry name" value="ZnF_C2H2"/>
    <property type="match status" value="4"/>
</dbReference>
<evidence type="ECO:0000256" key="1">
    <source>
        <dbReference type="PROSITE-ProRule" id="PRU00042"/>
    </source>
</evidence>
<feature type="region of interest" description="Disordered" evidence="2">
    <location>
        <begin position="386"/>
        <end position="405"/>
    </location>
</feature>
<dbReference type="Gene3D" id="3.30.160.60">
    <property type="entry name" value="Classic Zinc Finger"/>
    <property type="match status" value="2"/>
</dbReference>
<accession>A0ABR2PZ54</accession>
<keyword evidence="5" id="KW-1185">Reference proteome</keyword>
<dbReference type="Proteomes" id="UP001396334">
    <property type="component" value="Unassembled WGS sequence"/>
</dbReference>
<dbReference type="InterPro" id="IPR036236">
    <property type="entry name" value="Znf_C2H2_sf"/>
</dbReference>
<feature type="domain" description="C2H2-type" evidence="3">
    <location>
        <begin position="9"/>
        <end position="36"/>
    </location>
</feature>
<dbReference type="PANTHER" id="PTHR46869:SF1">
    <property type="entry name" value="C2H2-LIKE ZINC FINGER PROTEIN"/>
    <property type="match status" value="1"/>
</dbReference>
<evidence type="ECO:0000313" key="4">
    <source>
        <dbReference type="EMBL" id="KAK8993728.1"/>
    </source>
</evidence>